<sequence>MKRLLLCAALVLCACAPATLTQASSPPIPITAPPPPIPVVSVPVSVVPSLVTTDASQVTVTFDDQELTIRLNPGVPGIWLKVVLPDGSVSPVTVSPYCPCLGLSAQLPSLHLSFLPGLSIQTAPTLDGPWTVVATTQGPA</sequence>
<protein>
    <submittedName>
        <fullName evidence="2">Uncharacterized protein</fullName>
    </submittedName>
</protein>
<feature type="chain" id="PRO_5037230066" evidence="1">
    <location>
        <begin position="24"/>
        <end position="140"/>
    </location>
</feature>
<evidence type="ECO:0000313" key="2">
    <source>
        <dbReference type="EMBL" id="GGR11339.1"/>
    </source>
</evidence>
<keyword evidence="1" id="KW-0732">Signal</keyword>
<organism evidence="2 3">
    <name type="scientific">Deinococcus ruber</name>
    <dbReference type="NCBI Taxonomy" id="1848197"/>
    <lineage>
        <taxon>Bacteria</taxon>
        <taxon>Thermotogati</taxon>
        <taxon>Deinococcota</taxon>
        <taxon>Deinococci</taxon>
        <taxon>Deinococcales</taxon>
        <taxon>Deinococcaceae</taxon>
        <taxon>Deinococcus</taxon>
    </lineage>
</organism>
<dbReference type="Proteomes" id="UP000603865">
    <property type="component" value="Unassembled WGS sequence"/>
</dbReference>
<comment type="caution">
    <text evidence="2">The sequence shown here is derived from an EMBL/GenBank/DDBJ whole genome shotgun (WGS) entry which is preliminary data.</text>
</comment>
<feature type="signal peptide" evidence="1">
    <location>
        <begin position="1"/>
        <end position="23"/>
    </location>
</feature>
<dbReference type="EMBL" id="BMQL01000013">
    <property type="protein sequence ID" value="GGR11339.1"/>
    <property type="molecule type" value="Genomic_DNA"/>
</dbReference>
<reference evidence="2" key="1">
    <citation type="journal article" date="2014" name="Int. J. Syst. Evol. Microbiol.">
        <title>Complete genome sequence of Corynebacterium casei LMG S-19264T (=DSM 44701T), isolated from a smear-ripened cheese.</title>
        <authorList>
            <consortium name="US DOE Joint Genome Institute (JGI-PGF)"/>
            <person name="Walter F."/>
            <person name="Albersmeier A."/>
            <person name="Kalinowski J."/>
            <person name="Ruckert C."/>
        </authorList>
    </citation>
    <scope>NUCLEOTIDE SEQUENCE</scope>
    <source>
        <strain evidence="2">JCM 31311</strain>
    </source>
</reference>
<evidence type="ECO:0000256" key="1">
    <source>
        <dbReference type="SAM" id="SignalP"/>
    </source>
</evidence>
<evidence type="ECO:0000313" key="3">
    <source>
        <dbReference type="Proteomes" id="UP000603865"/>
    </source>
</evidence>
<dbReference type="PROSITE" id="PS51257">
    <property type="entry name" value="PROKAR_LIPOPROTEIN"/>
    <property type="match status" value="1"/>
</dbReference>
<dbReference type="AlphaFoldDB" id="A0A918C8P0"/>
<name>A0A918C8P0_9DEIO</name>
<keyword evidence="3" id="KW-1185">Reference proteome</keyword>
<gene>
    <name evidence="2" type="ORF">GCM10008957_25080</name>
</gene>
<dbReference type="RefSeq" id="WP_189090853.1">
    <property type="nucleotide sequence ID" value="NZ_BMQL01000013.1"/>
</dbReference>
<accession>A0A918C8P0</accession>
<proteinExistence type="predicted"/>
<reference evidence="2" key="2">
    <citation type="submission" date="2020-09" db="EMBL/GenBank/DDBJ databases">
        <authorList>
            <person name="Sun Q."/>
            <person name="Ohkuma M."/>
        </authorList>
    </citation>
    <scope>NUCLEOTIDE SEQUENCE</scope>
    <source>
        <strain evidence="2">JCM 31311</strain>
    </source>
</reference>